<sequence>MLRSCFLSVSASTTSFPKDLEPLHVVSSEQSYQYPGFQGLLLDNDTLRLGLDFQRMLRINHILYIAARLVGQTKIKRHSYKVYVM</sequence>
<reference evidence="1 2" key="1">
    <citation type="submission" date="2021-06" db="EMBL/GenBank/DDBJ databases">
        <authorList>
            <person name="Palmer J.M."/>
        </authorList>
    </citation>
    <scope>NUCLEOTIDE SEQUENCE [LARGE SCALE GENOMIC DNA]</scope>
    <source>
        <strain evidence="1 2">AS_MEX2019</strain>
        <tissue evidence="1">Muscle</tissue>
    </source>
</reference>
<gene>
    <name evidence="1" type="ORF">AMECASPLE_033006</name>
</gene>
<comment type="caution">
    <text evidence="1">The sequence shown here is derived from an EMBL/GenBank/DDBJ whole genome shotgun (WGS) entry which is preliminary data.</text>
</comment>
<evidence type="ECO:0000313" key="2">
    <source>
        <dbReference type="Proteomes" id="UP001469553"/>
    </source>
</evidence>
<keyword evidence="2" id="KW-1185">Reference proteome</keyword>
<accession>A0ABV0XJV0</accession>
<name>A0ABV0XJV0_9TELE</name>
<dbReference type="EMBL" id="JAHRIP010004388">
    <property type="protein sequence ID" value="MEQ2281688.1"/>
    <property type="molecule type" value="Genomic_DNA"/>
</dbReference>
<dbReference type="Proteomes" id="UP001469553">
    <property type="component" value="Unassembled WGS sequence"/>
</dbReference>
<proteinExistence type="predicted"/>
<protein>
    <submittedName>
        <fullName evidence="1">Uncharacterized protein</fullName>
    </submittedName>
</protein>
<organism evidence="1 2">
    <name type="scientific">Ameca splendens</name>
    <dbReference type="NCBI Taxonomy" id="208324"/>
    <lineage>
        <taxon>Eukaryota</taxon>
        <taxon>Metazoa</taxon>
        <taxon>Chordata</taxon>
        <taxon>Craniata</taxon>
        <taxon>Vertebrata</taxon>
        <taxon>Euteleostomi</taxon>
        <taxon>Actinopterygii</taxon>
        <taxon>Neopterygii</taxon>
        <taxon>Teleostei</taxon>
        <taxon>Neoteleostei</taxon>
        <taxon>Acanthomorphata</taxon>
        <taxon>Ovalentaria</taxon>
        <taxon>Atherinomorphae</taxon>
        <taxon>Cyprinodontiformes</taxon>
        <taxon>Goodeidae</taxon>
        <taxon>Ameca</taxon>
    </lineage>
</organism>
<evidence type="ECO:0000313" key="1">
    <source>
        <dbReference type="EMBL" id="MEQ2281688.1"/>
    </source>
</evidence>